<feature type="compositionally biased region" description="Basic and acidic residues" evidence="7">
    <location>
        <begin position="382"/>
        <end position="394"/>
    </location>
</feature>
<keyword evidence="11" id="KW-1185">Reference proteome</keyword>
<organism evidence="10 11">
    <name type="scientific">Oricola thermophila</name>
    <dbReference type="NCBI Taxonomy" id="2742145"/>
    <lineage>
        <taxon>Bacteria</taxon>
        <taxon>Pseudomonadati</taxon>
        <taxon>Pseudomonadota</taxon>
        <taxon>Alphaproteobacteria</taxon>
        <taxon>Hyphomicrobiales</taxon>
        <taxon>Ahrensiaceae</taxon>
        <taxon>Oricola</taxon>
    </lineage>
</organism>
<evidence type="ECO:0000259" key="8">
    <source>
        <dbReference type="PROSITE" id="PS50109"/>
    </source>
</evidence>
<dbReference type="SMART" id="SM00387">
    <property type="entry name" value="HATPase_c"/>
    <property type="match status" value="1"/>
</dbReference>
<dbReference type="Pfam" id="PF00989">
    <property type="entry name" value="PAS"/>
    <property type="match status" value="1"/>
</dbReference>
<feature type="domain" description="PAS" evidence="9">
    <location>
        <begin position="644"/>
        <end position="724"/>
    </location>
</feature>
<accession>A0A6N1VJP8</accession>
<gene>
    <name evidence="10" type="ORF">HTY61_12775</name>
</gene>
<dbReference type="GO" id="GO:0006355">
    <property type="term" value="P:regulation of DNA-templated transcription"/>
    <property type="evidence" value="ECO:0007669"/>
    <property type="project" value="InterPro"/>
</dbReference>
<dbReference type="AlphaFoldDB" id="A0A6N1VJP8"/>
<dbReference type="SUPFAM" id="SSF47384">
    <property type="entry name" value="Homodimeric domain of signal transducing histidine kinase"/>
    <property type="match status" value="1"/>
</dbReference>
<comment type="catalytic activity">
    <reaction evidence="1">
        <text>ATP + protein L-histidine = ADP + protein N-phospho-L-histidine.</text>
        <dbReference type="EC" id="2.7.13.3"/>
    </reaction>
</comment>
<proteinExistence type="predicted"/>
<evidence type="ECO:0000313" key="11">
    <source>
        <dbReference type="Proteomes" id="UP000509367"/>
    </source>
</evidence>
<dbReference type="PRINTS" id="PR00344">
    <property type="entry name" value="BCTRLSENSOR"/>
</dbReference>
<dbReference type="KEGG" id="orm:HTY61_12775"/>
<dbReference type="PROSITE" id="PS50109">
    <property type="entry name" value="HIS_KIN"/>
    <property type="match status" value="1"/>
</dbReference>
<dbReference type="InterPro" id="IPR013767">
    <property type="entry name" value="PAS_fold"/>
</dbReference>
<keyword evidence="5" id="KW-0418">Kinase</keyword>
<feature type="domain" description="Histidine kinase" evidence="8">
    <location>
        <begin position="787"/>
        <end position="1008"/>
    </location>
</feature>
<keyword evidence="6" id="KW-0175">Coiled coil</keyword>
<evidence type="ECO:0000256" key="1">
    <source>
        <dbReference type="ARBA" id="ARBA00000085"/>
    </source>
</evidence>
<dbReference type="GO" id="GO:0005886">
    <property type="term" value="C:plasma membrane"/>
    <property type="evidence" value="ECO:0007669"/>
    <property type="project" value="TreeGrafter"/>
</dbReference>
<evidence type="ECO:0000256" key="5">
    <source>
        <dbReference type="ARBA" id="ARBA00022777"/>
    </source>
</evidence>
<dbReference type="Proteomes" id="UP000509367">
    <property type="component" value="Chromosome"/>
</dbReference>
<evidence type="ECO:0000256" key="4">
    <source>
        <dbReference type="ARBA" id="ARBA00022679"/>
    </source>
</evidence>
<dbReference type="SMART" id="SM00091">
    <property type="entry name" value="PAS"/>
    <property type="match status" value="4"/>
</dbReference>
<dbReference type="EC" id="2.7.13.3" evidence="2"/>
<sequence length="1012" mass="108200">MLRITSGMSSRLVGAELQRIPGHDGTPCIKVLIDSDGPDESECDTAMAAISGLKEEGAGAAIVDGDGRLLAADSLFAGFSIPEDKIGALVRDVRHEEDRLVKRLLTPSPATPVAIAIARLTDMPARHLVMAVPAADEARPAEKRVLPEAHDATEHGEPADETVSLAAEVQTPVAEAPEAARLPDDAQATRLVSFEPDFEAVRGPVRFVWKTDSNGRFTDISPEFGAAVGPNAADIVGRTFEDVARVFELDPSGEISASLTRRDTWSGKSVMWPVQGTAYRVPVDLAALPSYNRDREFEGYRGFGIVRMGERREDPEGLGLTLTVAQAEAASGDEAGDRKTESAEAIAPQEPERPEDDPREQEADTAVTHDAEAPQAASPSQPDHEGDKVIDLASKRRGNAPGEALNANEEAAFRQIGDLLGWARTMPDAREPQPDEPDEMPETDPPLAESPQSREDDYIAACEDDAQTDLQPDVPVSEGDGESAPGAEVPEDAAEARDTGTGEEADPAADEHHYIPSAFATGHEPESADDRGDLTPSFLDDLPLPVLIHRDDEALYVNEAFAGMSGYETPDALNRAGGIDALFNGETGGDGMLCLNATDGSTVTARAHMQAIQWGGRTALLFVFEPREQSAGTDDLPADAGVSEAEELRAILDTASDGVVVLTAEGVIRSVNASASALFGYSGEELEGKSFAILFAQESQAAALDYLHGLSHNGVASVLNEGLEVLGREKNGGFLPLFMTIGRLETSNGFCAVVRDITAWKQTEQALREAQRNAENASTQKTEFLAKISHEIRTPLNAIIGFSELMAEERFGPIGNERYKSYLADINKSGKYVLDLVNDLLDISKIEAGKQELEFESVSLNEAVSEAVAMIQPQANRNRIIVRSSLDEDLPDVVADARSLKQIVLNILSNSVRFTHSGGQVIISTCYNARSEVVLRIKDTGIGMSAKEIETALQPFQQVASLGRARGDGTGLGLPLTKALVEANRAEFAIQSEPGRGTAVEIVFPPSRVLAS</sequence>
<name>A0A6N1VJP8_9HYPH</name>
<evidence type="ECO:0000256" key="2">
    <source>
        <dbReference type="ARBA" id="ARBA00012438"/>
    </source>
</evidence>
<dbReference type="InterPro" id="IPR036097">
    <property type="entry name" value="HisK_dim/P_sf"/>
</dbReference>
<dbReference type="InterPro" id="IPR035965">
    <property type="entry name" value="PAS-like_dom_sf"/>
</dbReference>
<dbReference type="InterPro" id="IPR004358">
    <property type="entry name" value="Sig_transdc_His_kin-like_C"/>
</dbReference>
<dbReference type="InterPro" id="IPR003594">
    <property type="entry name" value="HATPase_dom"/>
</dbReference>
<evidence type="ECO:0000259" key="9">
    <source>
        <dbReference type="PROSITE" id="PS50112"/>
    </source>
</evidence>
<dbReference type="Gene3D" id="1.10.287.130">
    <property type="match status" value="1"/>
</dbReference>
<dbReference type="PROSITE" id="PS50112">
    <property type="entry name" value="PAS"/>
    <property type="match status" value="1"/>
</dbReference>
<keyword evidence="3" id="KW-0597">Phosphoprotein</keyword>
<dbReference type="GO" id="GO:0009927">
    <property type="term" value="F:histidine phosphotransfer kinase activity"/>
    <property type="evidence" value="ECO:0007669"/>
    <property type="project" value="TreeGrafter"/>
</dbReference>
<dbReference type="NCBIfam" id="TIGR00229">
    <property type="entry name" value="sensory_box"/>
    <property type="match status" value="1"/>
</dbReference>
<keyword evidence="4" id="KW-0808">Transferase</keyword>
<evidence type="ECO:0000256" key="6">
    <source>
        <dbReference type="SAM" id="Coils"/>
    </source>
</evidence>
<dbReference type="PANTHER" id="PTHR43047">
    <property type="entry name" value="TWO-COMPONENT HISTIDINE PROTEIN KINASE"/>
    <property type="match status" value="1"/>
</dbReference>
<dbReference type="PANTHER" id="PTHR43047:SF72">
    <property type="entry name" value="OSMOSENSING HISTIDINE PROTEIN KINASE SLN1"/>
    <property type="match status" value="1"/>
</dbReference>
<dbReference type="EMBL" id="CP054836">
    <property type="protein sequence ID" value="QKV20653.1"/>
    <property type="molecule type" value="Genomic_DNA"/>
</dbReference>
<evidence type="ECO:0000256" key="7">
    <source>
        <dbReference type="SAM" id="MobiDB-lite"/>
    </source>
</evidence>
<dbReference type="CDD" id="cd00130">
    <property type="entry name" value="PAS"/>
    <property type="match status" value="1"/>
</dbReference>
<dbReference type="Gene3D" id="3.30.450.20">
    <property type="entry name" value="PAS domain"/>
    <property type="match status" value="1"/>
</dbReference>
<evidence type="ECO:0000313" key="10">
    <source>
        <dbReference type="EMBL" id="QKV20653.1"/>
    </source>
</evidence>
<reference evidence="10 11" key="1">
    <citation type="submission" date="2020-06" db="EMBL/GenBank/DDBJ databases">
        <title>Oricola thermophila sp. nov. isolated from a tidal sediments.</title>
        <authorList>
            <person name="Kwon K.K."/>
            <person name="Yang S.-H."/>
            <person name="Park M.-J."/>
        </authorList>
    </citation>
    <scope>NUCLEOTIDE SEQUENCE [LARGE SCALE GENOMIC DNA]</scope>
    <source>
        <strain evidence="10 11">MEBiC13590</strain>
    </source>
</reference>
<protein>
    <recommendedName>
        <fullName evidence="2">histidine kinase</fullName>
        <ecNumber evidence="2">2.7.13.3</ecNumber>
    </recommendedName>
</protein>
<dbReference type="InterPro" id="IPR000014">
    <property type="entry name" value="PAS"/>
</dbReference>
<dbReference type="SUPFAM" id="SSF55874">
    <property type="entry name" value="ATPase domain of HSP90 chaperone/DNA topoisomerase II/histidine kinase"/>
    <property type="match status" value="1"/>
</dbReference>
<dbReference type="InterPro" id="IPR036890">
    <property type="entry name" value="HATPase_C_sf"/>
</dbReference>
<dbReference type="SUPFAM" id="SSF55785">
    <property type="entry name" value="PYP-like sensor domain (PAS domain)"/>
    <property type="match status" value="1"/>
</dbReference>
<dbReference type="Pfam" id="PF00512">
    <property type="entry name" value="HisKA"/>
    <property type="match status" value="1"/>
</dbReference>
<dbReference type="Gene3D" id="3.30.565.10">
    <property type="entry name" value="Histidine kinase-like ATPase, C-terminal domain"/>
    <property type="match status" value="1"/>
</dbReference>
<dbReference type="InterPro" id="IPR003661">
    <property type="entry name" value="HisK_dim/P_dom"/>
</dbReference>
<dbReference type="GO" id="GO:0000155">
    <property type="term" value="F:phosphorelay sensor kinase activity"/>
    <property type="evidence" value="ECO:0007669"/>
    <property type="project" value="InterPro"/>
</dbReference>
<dbReference type="CDD" id="cd00082">
    <property type="entry name" value="HisKA"/>
    <property type="match status" value="1"/>
</dbReference>
<dbReference type="InterPro" id="IPR005467">
    <property type="entry name" value="His_kinase_dom"/>
</dbReference>
<dbReference type="SMART" id="SM00388">
    <property type="entry name" value="HisKA"/>
    <property type="match status" value="1"/>
</dbReference>
<feature type="region of interest" description="Disordered" evidence="7">
    <location>
        <begin position="328"/>
        <end position="510"/>
    </location>
</feature>
<evidence type="ECO:0000256" key="3">
    <source>
        <dbReference type="ARBA" id="ARBA00022553"/>
    </source>
</evidence>
<dbReference type="Pfam" id="PF02518">
    <property type="entry name" value="HATPase_c"/>
    <property type="match status" value="1"/>
</dbReference>
<feature type="coiled-coil region" evidence="6">
    <location>
        <begin position="760"/>
        <end position="787"/>
    </location>
</feature>